<keyword evidence="8" id="KW-0472">Membrane</keyword>
<dbReference type="GO" id="GO:0005524">
    <property type="term" value="F:ATP binding"/>
    <property type="evidence" value="ECO:0007669"/>
    <property type="project" value="UniProtKB-KW"/>
</dbReference>
<evidence type="ECO:0000256" key="5">
    <source>
        <dbReference type="ARBA" id="ARBA00022741"/>
    </source>
</evidence>
<evidence type="ECO:0000313" key="11">
    <source>
        <dbReference type="EMBL" id="GFS06723.1"/>
    </source>
</evidence>
<keyword evidence="5" id="KW-0547">Nucleotide-binding</keyword>
<reference evidence="11 12" key="1">
    <citation type="journal article" date="2021" name="Elife">
        <title>Chloroplast acquisition without the gene transfer in kleptoplastic sea slugs, Plakobranchus ocellatus.</title>
        <authorList>
            <person name="Maeda T."/>
            <person name="Takahashi S."/>
            <person name="Yoshida T."/>
            <person name="Shimamura S."/>
            <person name="Takaki Y."/>
            <person name="Nagai Y."/>
            <person name="Toyoda A."/>
            <person name="Suzuki Y."/>
            <person name="Arimoto A."/>
            <person name="Ishii H."/>
            <person name="Satoh N."/>
            <person name="Nishiyama T."/>
            <person name="Hasebe M."/>
            <person name="Maruyama T."/>
            <person name="Minagawa J."/>
            <person name="Obokata J."/>
            <person name="Shigenobu S."/>
        </authorList>
    </citation>
    <scope>NUCLEOTIDE SEQUENCE [LARGE SCALE GENOMIC DNA]</scope>
</reference>
<keyword evidence="4" id="KW-0812">Transmembrane</keyword>
<evidence type="ECO:0000256" key="1">
    <source>
        <dbReference type="ARBA" id="ARBA00004141"/>
    </source>
</evidence>
<dbReference type="InterPro" id="IPR043926">
    <property type="entry name" value="ABCG_dom"/>
</dbReference>
<evidence type="ECO:0000313" key="12">
    <source>
        <dbReference type="Proteomes" id="UP000762676"/>
    </source>
</evidence>
<evidence type="ECO:0000256" key="8">
    <source>
        <dbReference type="ARBA" id="ARBA00023136"/>
    </source>
</evidence>
<protein>
    <submittedName>
        <fullName evidence="11">ATP-binding cassette sub-family G member 2-like</fullName>
    </submittedName>
</protein>
<proteinExistence type="inferred from homology"/>
<gene>
    <name evidence="11" type="ORF">ElyMa_006551900</name>
</gene>
<comment type="subcellular location">
    <subcellularLocation>
        <location evidence="1">Membrane</location>
        <topology evidence="1">Multi-pass membrane protein</topology>
    </subcellularLocation>
</comment>
<dbReference type="GO" id="GO:0140359">
    <property type="term" value="F:ABC-type transporter activity"/>
    <property type="evidence" value="ECO:0007669"/>
    <property type="project" value="InterPro"/>
</dbReference>
<dbReference type="GO" id="GO:0005886">
    <property type="term" value="C:plasma membrane"/>
    <property type="evidence" value="ECO:0007669"/>
    <property type="project" value="TreeGrafter"/>
</dbReference>
<dbReference type="AlphaFoldDB" id="A0AAV4I8G3"/>
<feature type="compositionally biased region" description="Basic residues" evidence="9">
    <location>
        <begin position="1"/>
        <end position="11"/>
    </location>
</feature>
<dbReference type="PANTHER" id="PTHR48041">
    <property type="entry name" value="ABC TRANSPORTER G FAMILY MEMBER 28"/>
    <property type="match status" value="1"/>
</dbReference>
<keyword evidence="12" id="KW-1185">Reference proteome</keyword>
<dbReference type="PANTHER" id="PTHR48041:SF116">
    <property type="entry name" value="PROTEIN BROWN"/>
    <property type="match status" value="1"/>
</dbReference>
<dbReference type="InterPro" id="IPR050352">
    <property type="entry name" value="ABCG_transporters"/>
</dbReference>
<comment type="caution">
    <text evidence="11">The sequence shown here is derived from an EMBL/GenBank/DDBJ whole genome shotgun (WGS) entry which is preliminary data.</text>
</comment>
<dbReference type="Gene3D" id="3.40.50.300">
    <property type="entry name" value="P-loop containing nucleotide triphosphate hydrolases"/>
    <property type="match status" value="2"/>
</dbReference>
<dbReference type="SMART" id="SM00382">
    <property type="entry name" value="AAA"/>
    <property type="match status" value="1"/>
</dbReference>
<organism evidence="11 12">
    <name type="scientific">Elysia marginata</name>
    <dbReference type="NCBI Taxonomy" id="1093978"/>
    <lineage>
        <taxon>Eukaryota</taxon>
        <taxon>Metazoa</taxon>
        <taxon>Spiralia</taxon>
        <taxon>Lophotrochozoa</taxon>
        <taxon>Mollusca</taxon>
        <taxon>Gastropoda</taxon>
        <taxon>Heterobranchia</taxon>
        <taxon>Euthyneura</taxon>
        <taxon>Panpulmonata</taxon>
        <taxon>Sacoglossa</taxon>
        <taxon>Placobranchoidea</taxon>
        <taxon>Plakobranchidae</taxon>
        <taxon>Elysia</taxon>
    </lineage>
</organism>
<evidence type="ECO:0000256" key="3">
    <source>
        <dbReference type="ARBA" id="ARBA00022448"/>
    </source>
</evidence>
<evidence type="ECO:0000256" key="2">
    <source>
        <dbReference type="ARBA" id="ARBA00005814"/>
    </source>
</evidence>
<feature type="domain" description="ABC transporter" evidence="10">
    <location>
        <begin position="59"/>
        <end position="255"/>
    </location>
</feature>
<dbReference type="InterPro" id="IPR003593">
    <property type="entry name" value="AAA+_ATPase"/>
</dbReference>
<keyword evidence="6 11" id="KW-0067">ATP-binding</keyword>
<comment type="similarity">
    <text evidence="2">Belongs to the ABC transporter superfamily. ABCG family. Eye pigment precursor importer (TC 3.A.1.204) subfamily.</text>
</comment>
<evidence type="ECO:0000259" key="10">
    <source>
        <dbReference type="PROSITE" id="PS50893"/>
    </source>
</evidence>
<dbReference type="PROSITE" id="PS50893">
    <property type="entry name" value="ABC_TRANSPORTER_2"/>
    <property type="match status" value="1"/>
</dbReference>
<accession>A0AAV4I8G3</accession>
<keyword evidence="7" id="KW-1133">Transmembrane helix</keyword>
<evidence type="ECO:0000256" key="4">
    <source>
        <dbReference type="ARBA" id="ARBA00022692"/>
    </source>
</evidence>
<dbReference type="EMBL" id="BMAT01013155">
    <property type="protein sequence ID" value="GFS06723.1"/>
    <property type="molecule type" value="Genomic_DNA"/>
</dbReference>
<evidence type="ECO:0000256" key="7">
    <source>
        <dbReference type="ARBA" id="ARBA00022989"/>
    </source>
</evidence>
<evidence type="ECO:0000256" key="9">
    <source>
        <dbReference type="SAM" id="MobiDB-lite"/>
    </source>
</evidence>
<dbReference type="Pfam" id="PF19055">
    <property type="entry name" value="ABC2_membrane_7"/>
    <property type="match status" value="1"/>
</dbReference>
<name>A0AAV4I8G3_9GAST</name>
<sequence length="514" mass="55004">MDLLRNGRKHHMQSDGLLPHTEDRNYNTARSFNGHYAHTMRMEASPTFGSGSTAQVEVLSFHDINYKVNIRTRPFKPPVEKQILKTVNGRFKPGMNAILGPTGSGKSSLLDVLAGRKDPAGLTGTLLLGGMPVPDNFKCMVGYVVQVGTEFIRGVSGGERKRCNIGMELIISPPVLFLDEPTTGLDASTANAVMNLLKRMSEKGRNIIFSIHQPRYSIFRLFDSLMLLSHGHVVYHGPSSKALDHFSAIGYECEEHNNPPDFFLDVINGDSTAVNAMENGNASVIEVPEISVMTESSRSSEIEIESTNGKWCIGKEKPEKKKQKRPKIMLTGSSFKFSHDCEIDVTPTTTTTNTITVTTSITAGTIIITITTTTTNTTTATTGTTSITVATTINTTTTTNAITATTSITTVTIITTTTTTNTITSTTSFTAAAIITTTTTTNTITTSITAATVITTTTTTTTNTIAVTTVTTSITAITTTTTTNTITATSITAATIITTTTATNITTATLPQQP</sequence>
<dbReference type="SUPFAM" id="SSF52540">
    <property type="entry name" value="P-loop containing nucleoside triphosphate hydrolases"/>
    <property type="match status" value="1"/>
</dbReference>
<evidence type="ECO:0000256" key="6">
    <source>
        <dbReference type="ARBA" id="ARBA00022840"/>
    </source>
</evidence>
<dbReference type="Proteomes" id="UP000762676">
    <property type="component" value="Unassembled WGS sequence"/>
</dbReference>
<dbReference type="InterPro" id="IPR027417">
    <property type="entry name" value="P-loop_NTPase"/>
</dbReference>
<keyword evidence="3" id="KW-0813">Transport</keyword>
<dbReference type="InterPro" id="IPR003439">
    <property type="entry name" value="ABC_transporter-like_ATP-bd"/>
</dbReference>
<dbReference type="GO" id="GO:0016887">
    <property type="term" value="F:ATP hydrolysis activity"/>
    <property type="evidence" value="ECO:0007669"/>
    <property type="project" value="InterPro"/>
</dbReference>
<feature type="region of interest" description="Disordered" evidence="9">
    <location>
        <begin position="1"/>
        <end position="26"/>
    </location>
</feature>